<protein>
    <submittedName>
        <fullName evidence="1">Uncharacterized protein</fullName>
    </submittedName>
</protein>
<reference evidence="2" key="1">
    <citation type="submission" date="2015-07" db="EMBL/GenBank/DDBJ databases">
        <authorList>
            <person name="Rodrigo-Torres Lidia"/>
            <person name="Arahal R.David."/>
        </authorList>
    </citation>
    <scope>NUCLEOTIDE SEQUENCE [LARGE SCALE GENOMIC DNA]</scope>
    <source>
        <strain evidence="2">CECT 5112</strain>
    </source>
</reference>
<dbReference type="EMBL" id="CXWD01000017">
    <property type="protein sequence ID" value="CTQ74522.1"/>
    <property type="molecule type" value="Genomic_DNA"/>
</dbReference>
<proteinExistence type="predicted"/>
<keyword evidence="2" id="KW-1185">Reference proteome</keyword>
<evidence type="ECO:0000313" key="2">
    <source>
        <dbReference type="Proteomes" id="UP000053235"/>
    </source>
</evidence>
<name>A0A0M7AJA6_9HYPH</name>
<gene>
    <name evidence="1" type="ORF">LAX5112_03890</name>
</gene>
<dbReference type="InterPro" id="IPR025644">
    <property type="entry name" value="DUF4344"/>
</dbReference>
<accession>A0A0M7AJA6</accession>
<dbReference type="OrthoDB" id="935695at2"/>
<evidence type="ECO:0000313" key="1">
    <source>
        <dbReference type="EMBL" id="CTQ74522.1"/>
    </source>
</evidence>
<dbReference type="Pfam" id="PF14247">
    <property type="entry name" value="DUF4344"/>
    <property type="match status" value="2"/>
</dbReference>
<dbReference type="RefSeq" id="WP_055673195.1">
    <property type="nucleotide sequence ID" value="NZ_CXWD01000017.1"/>
</dbReference>
<organism evidence="1 2">
    <name type="scientific">Roseibium alexandrii</name>
    <dbReference type="NCBI Taxonomy" id="388408"/>
    <lineage>
        <taxon>Bacteria</taxon>
        <taxon>Pseudomonadati</taxon>
        <taxon>Pseudomonadota</taxon>
        <taxon>Alphaproteobacteria</taxon>
        <taxon>Hyphomicrobiales</taxon>
        <taxon>Stappiaceae</taxon>
        <taxon>Roseibium</taxon>
    </lineage>
</organism>
<sequence>MRHVLTRFRPLLRTSLSAAGLVLLGSFAAIASIDNVRANSFASQDARLSELPSEDLEDLLVFVGGNALFAAYHEAGHMLVSELSIPVLGQEEDAVDNLATLSMLAADNDETDLLLINAMIGWFLVASFGSDDLIFYGEHDLDEQRGYRILCLMVGADEDAFLDLARDLDLPEERIETCAFDYEQTADSWEAVTDPYLREGDTPAGRIKVVHDAAPSGLESVALFLREAEILEQVADELDTFYNLPEPVTFRASSCGVENAFWDPDTREVILCHEFLGGLAELYLADLTFDN</sequence>
<dbReference type="STRING" id="388408.LAX5112_03890"/>
<dbReference type="AlphaFoldDB" id="A0A0M7AJA6"/>
<dbReference type="Proteomes" id="UP000053235">
    <property type="component" value="Unassembled WGS sequence"/>
</dbReference>